<dbReference type="Gene3D" id="3.40.605.10">
    <property type="entry name" value="Aldehyde Dehydrogenase, Chain A, domain 1"/>
    <property type="match status" value="1"/>
</dbReference>
<feature type="domain" description="Aldehyde dehydrogenase" evidence="7">
    <location>
        <begin position="27"/>
        <end position="446"/>
    </location>
</feature>
<dbReference type="PROSITE" id="PS00070">
    <property type="entry name" value="ALDEHYDE_DEHYDR_CYS"/>
    <property type="match status" value="1"/>
</dbReference>
<sequence>MLLNQEIDLLESKIGKLFDLQKRHSISLRKSTVHERLGHIKRLREWVVSHKEDIQKALFADYRKPYTETDITEIYPVLSEAKHYINNLAHWMKSKRMPTPLTFLGTKAQVHYEPKGASLIIAPWNYPFNLAIGPLVAALGAGCTAIVKPSEMTPHTSALIRRMVGELFDERLVTVVEGGVEASQVLLSKPFDHIFFTGSPAVGKIVMKAAAEHLTSVTLELGGKSPAIIAEDTDLKDAAEKIAATKFLNCGQTCVAPDYALIHHSKCDPFLQYVREAIDKMFKSGKKGVEKSPDYSRIVNERHFNRIMHLLQDANGKGGKIEIGGKSIPEENFLEPTVLVDVNPDMLVMQEEIFGPILPVMVYENLEQALALVNEMPKPLALYAFADSSRTIRHIFEQTSSGASVANDCALHFLHPELPFGGVNNSGIGKSHGVFGFLEFSNQKAVLEQRVGFTAAKPLFPPYNMAKKKMIEGLLKWF</sequence>
<evidence type="ECO:0000256" key="5">
    <source>
        <dbReference type="PROSITE-ProRule" id="PRU10007"/>
    </source>
</evidence>
<dbReference type="Proteomes" id="UP001201449">
    <property type="component" value="Unassembled WGS sequence"/>
</dbReference>
<comment type="caution">
    <text evidence="8">The sequence shown here is derived from an EMBL/GenBank/DDBJ whole genome shotgun (WGS) entry which is preliminary data.</text>
</comment>
<evidence type="ECO:0000313" key="8">
    <source>
        <dbReference type="EMBL" id="MCF1749459.1"/>
    </source>
</evidence>
<gene>
    <name evidence="8" type="ORF">L0U89_00135</name>
</gene>
<feature type="active site" evidence="5">
    <location>
        <position position="220"/>
    </location>
</feature>
<dbReference type="InterPro" id="IPR012394">
    <property type="entry name" value="Aldehyde_DH_NAD(P)"/>
</dbReference>
<dbReference type="InterPro" id="IPR016161">
    <property type="entry name" value="Ald_DH/histidinol_DH"/>
</dbReference>
<keyword evidence="2 4" id="KW-0560">Oxidoreductase</keyword>
<evidence type="ECO:0000256" key="3">
    <source>
        <dbReference type="ARBA" id="ARBA00023027"/>
    </source>
</evidence>
<evidence type="ECO:0000256" key="1">
    <source>
        <dbReference type="ARBA" id="ARBA00009986"/>
    </source>
</evidence>
<dbReference type="PANTHER" id="PTHR43570">
    <property type="entry name" value="ALDEHYDE DEHYDROGENASE"/>
    <property type="match status" value="1"/>
</dbReference>
<dbReference type="RefSeq" id="WP_234859666.1">
    <property type="nucleotide sequence ID" value="NZ_JAKEVZ010000001.1"/>
</dbReference>
<protein>
    <recommendedName>
        <fullName evidence="4">Aldehyde dehydrogenase</fullName>
    </recommendedName>
</protein>
<dbReference type="InterPro" id="IPR016160">
    <property type="entry name" value="Ald_DH_CS_CYS"/>
</dbReference>
<reference evidence="8 9" key="1">
    <citation type="submission" date="2022-01" db="EMBL/GenBank/DDBJ databases">
        <title>Mariniradius saccharolyticus sp. nov., isolated from sediment of a river.</title>
        <authorList>
            <person name="Liu H."/>
        </authorList>
    </citation>
    <scope>NUCLEOTIDE SEQUENCE [LARGE SCALE GENOMIC DNA]</scope>
    <source>
        <strain evidence="8 9">RY-2</strain>
    </source>
</reference>
<evidence type="ECO:0000256" key="2">
    <source>
        <dbReference type="ARBA" id="ARBA00023002"/>
    </source>
</evidence>
<evidence type="ECO:0000256" key="4">
    <source>
        <dbReference type="PIRNR" id="PIRNR036492"/>
    </source>
</evidence>
<evidence type="ECO:0000259" key="7">
    <source>
        <dbReference type="Pfam" id="PF00171"/>
    </source>
</evidence>
<accession>A0ABS9BNP5</accession>
<dbReference type="PROSITE" id="PS00687">
    <property type="entry name" value="ALDEHYDE_DEHYDR_GLU"/>
    <property type="match status" value="1"/>
</dbReference>
<keyword evidence="9" id="KW-1185">Reference proteome</keyword>
<name>A0ABS9BNP5_9BACT</name>
<evidence type="ECO:0000256" key="6">
    <source>
        <dbReference type="RuleBase" id="RU003345"/>
    </source>
</evidence>
<proteinExistence type="inferred from homology"/>
<comment type="similarity">
    <text evidence="1 4 6">Belongs to the aldehyde dehydrogenase family.</text>
</comment>
<dbReference type="InterPro" id="IPR016162">
    <property type="entry name" value="Ald_DH_N"/>
</dbReference>
<dbReference type="InterPro" id="IPR015590">
    <property type="entry name" value="Aldehyde_DH_dom"/>
</dbReference>
<dbReference type="PIRSF" id="PIRSF036492">
    <property type="entry name" value="ALDH"/>
    <property type="match status" value="1"/>
</dbReference>
<dbReference type="InterPro" id="IPR016163">
    <property type="entry name" value="Ald_DH_C"/>
</dbReference>
<dbReference type="EMBL" id="JAKEVZ010000001">
    <property type="protein sequence ID" value="MCF1749459.1"/>
    <property type="molecule type" value="Genomic_DNA"/>
</dbReference>
<dbReference type="SUPFAM" id="SSF53720">
    <property type="entry name" value="ALDH-like"/>
    <property type="match status" value="1"/>
</dbReference>
<dbReference type="Pfam" id="PF00171">
    <property type="entry name" value="Aldedh"/>
    <property type="match status" value="1"/>
</dbReference>
<organism evidence="8 9">
    <name type="scientific">Mariniradius sediminis</name>
    <dbReference type="NCBI Taxonomy" id="2909237"/>
    <lineage>
        <taxon>Bacteria</taxon>
        <taxon>Pseudomonadati</taxon>
        <taxon>Bacteroidota</taxon>
        <taxon>Cytophagia</taxon>
        <taxon>Cytophagales</taxon>
        <taxon>Cyclobacteriaceae</taxon>
        <taxon>Mariniradius</taxon>
    </lineage>
</organism>
<evidence type="ECO:0000313" key="9">
    <source>
        <dbReference type="Proteomes" id="UP001201449"/>
    </source>
</evidence>
<dbReference type="Gene3D" id="3.40.309.10">
    <property type="entry name" value="Aldehyde Dehydrogenase, Chain A, domain 2"/>
    <property type="match status" value="1"/>
</dbReference>
<dbReference type="InterPro" id="IPR029510">
    <property type="entry name" value="Ald_DH_CS_GLU"/>
</dbReference>
<keyword evidence="3" id="KW-0520">NAD</keyword>
<dbReference type="PANTHER" id="PTHR43570:SF20">
    <property type="entry name" value="ALDEHYDE DEHYDROGENASE ALDX-RELATED"/>
    <property type="match status" value="1"/>
</dbReference>
<dbReference type="CDD" id="cd07134">
    <property type="entry name" value="ALDH_AlkH-like"/>
    <property type="match status" value="1"/>
</dbReference>